<name>A0ABP0W0H8_9BRYO</name>
<reference evidence="5" key="1">
    <citation type="submission" date="2024-02" db="EMBL/GenBank/DDBJ databases">
        <authorList>
            <consortium name="ELIXIR-Norway"/>
            <consortium name="Elixir Norway"/>
        </authorList>
    </citation>
    <scope>NUCLEOTIDE SEQUENCE</scope>
</reference>
<feature type="compositionally biased region" description="Polar residues" evidence="2">
    <location>
        <begin position="652"/>
        <end position="670"/>
    </location>
</feature>
<dbReference type="EMBL" id="OZ020108">
    <property type="protein sequence ID" value="CAK9260271.1"/>
    <property type="molecule type" value="Genomic_DNA"/>
</dbReference>
<feature type="compositionally biased region" description="Polar residues" evidence="2">
    <location>
        <begin position="242"/>
        <end position="255"/>
    </location>
</feature>
<gene>
    <name evidence="5" type="ORF">CSSPJE1EN1_LOCUS5749</name>
</gene>
<evidence type="ECO:0000256" key="1">
    <source>
        <dbReference type="PROSITE-ProRule" id="PRU00047"/>
    </source>
</evidence>
<keyword evidence="6" id="KW-1185">Reference proteome</keyword>
<evidence type="ECO:0000313" key="6">
    <source>
        <dbReference type="Proteomes" id="UP001497444"/>
    </source>
</evidence>
<accession>A0ABP0W0H8</accession>
<sequence>MERERRKVGVGARARGLIKVKRERDSSDDYNGQEENCGRSCGKRQKFENGCFVTTGRDFEDSEKKAAEIIMGSPPFFRVESPARWSIGIREEGGRGGAEKNCSSSEVCDKIKRDMRKKPGEDSCGQQQVQHGRVPRQFSGLELDRVVVKQETPTMVEIGDKSKKEDEVFQAFLTHKKSSCPDLNARKVLAAASEFTGFDSSRLTQFRPLHQQEGDDAHKTSMVPGNIQNRIRRTVKQEVDDTPTSSPLLWTSQYTPEKEEQKKLVSNSVATANPRNSTPKSDCLGRLQPKPMIHTNNASPSLLPESQPAKFSAKDGLARPPHVLNRAPTGGLDTISARVTPYCSAKSMRNMWIHRFSSKGGVAQPAIGEVLLPGGGACGSSSSRQAITPHHHSSQILSEFRYSTKQESAIISQTESSVDTKIKAQRNMASNPSGLHLECNLSAAGGSVLGTLDSSVRQSSVHEGDGYGVDFPNKQSTILDDTAVMSAVRTWRTETSKYRENMSQSCSGKWAGAAPRCCFCGLPGHSVANCSETLDCELRELEKWAMEGVKMWVGGDILCLRCLGIGHWGAQCHLSVIEAASKAHEAEFWRVNKTNWTGSCREEEEEQTKTVNRSRDVHDYTSQDTEGVMCYNCNEMGHWARYCPRHRGSSDGRAQSSGSGKGHQISNSSGGKVRTSLGQGKLEAYVQLPSLAKPTEAVHLQTERRPQLDGVIHSYKLEELSSRSQLPPVPNGMLAAVELIRLSRLDLQKWVNSPDLGTRVKGFFLRLRFGRWQAQLGGTGYRMAQIKGFNQTMVISVDLGATEYNVNGQYVSNQSFTEMELAEWWRGAWMKGKAVEMESELQLKLSERQMWPVTL</sequence>
<dbReference type="PROSITE" id="PS51360">
    <property type="entry name" value="PLUS3"/>
    <property type="match status" value="1"/>
</dbReference>
<organism evidence="5 6">
    <name type="scientific">Sphagnum jensenii</name>
    <dbReference type="NCBI Taxonomy" id="128206"/>
    <lineage>
        <taxon>Eukaryota</taxon>
        <taxon>Viridiplantae</taxon>
        <taxon>Streptophyta</taxon>
        <taxon>Embryophyta</taxon>
        <taxon>Bryophyta</taxon>
        <taxon>Sphagnophytina</taxon>
        <taxon>Sphagnopsida</taxon>
        <taxon>Sphagnales</taxon>
        <taxon>Sphagnaceae</taxon>
        <taxon>Sphagnum</taxon>
    </lineage>
</organism>
<dbReference type="SUPFAM" id="SSF159042">
    <property type="entry name" value="Plus3-like"/>
    <property type="match status" value="1"/>
</dbReference>
<dbReference type="InterPro" id="IPR004343">
    <property type="entry name" value="Plus-3_dom"/>
</dbReference>
<feature type="domain" description="Plus3" evidence="4">
    <location>
        <begin position="731"/>
        <end position="853"/>
    </location>
</feature>
<feature type="region of interest" description="Disordered" evidence="2">
    <location>
        <begin position="296"/>
        <end position="321"/>
    </location>
</feature>
<feature type="region of interest" description="Disordered" evidence="2">
    <location>
        <begin position="236"/>
        <end position="260"/>
    </location>
</feature>
<dbReference type="InterPro" id="IPR036875">
    <property type="entry name" value="Znf_CCHC_sf"/>
</dbReference>
<dbReference type="PANTHER" id="PTHR38940:SF4">
    <property type="entry name" value="OS01G0775100 PROTEIN"/>
    <property type="match status" value="1"/>
</dbReference>
<dbReference type="PROSITE" id="PS50158">
    <property type="entry name" value="ZF_CCHC"/>
    <property type="match status" value="1"/>
</dbReference>
<proteinExistence type="predicted"/>
<evidence type="ECO:0000259" key="3">
    <source>
        <dbReference type="PROSITE" id="PS50158"/>
    </source>
</evidence>
<keyword evidence="1" id="KW-0863">Zinc-finger</keyword>
<feature type="region of interest" description="Disordered" evidence="2">
    <location>
        <begin position="647"/>
        <end position="673"/>
    </location>
</feature>
<evidence type="ECO:0000313" key="5">
    <source>
        <dbReference type="EMBL" id="CAK9260271.1"/>
    </source>
</evidence>
<dbReference type="Pfam" id="PF03126">
    <property type="entry name" value="Plus-3"/>
    <property type="match status" value="1"/>
</dbReference>
<dbReference type="SUPFAM" id="SSF57756">
    <property type="entry name" value="Retrovirus zinc finger-like domains"/>
    <property type="match status" value="1"/>
</dbReference>
<dbReference type="Proteomes" id="UP001497444">
    <property type="component" value="Chromosome 13"/>
</dbReference>
<keyword evidence="1" id="KW-0479">Metal-binding</keyword>
<dbReference type="Gene3D" id="3.90.70.200">
    <property type="entry name" value="Plus-3 domain"/>
    <property type="match status" value="1"/>
</dbReference>
<dbReference type="Pfam" id="PF00098">
    <property type="entry name" value="zf-CCHC"/>
    <property type="match status" value="1"/>
</dbReference>
<dbReference type="SMART" id="SM00719">
    <property type="entry name" value="Plus3"/>
    <property type="match status" value="1"/>
</dbReference>
<evidence type="ECO:0000256" key="2">
    <source>
        <dbReference type="SAM" id="MobiDB-lite"/>
    </source>
</evidence>
<keyword evidence="1" id="KW-0862">Zinc</keyword>
<feature type="domain" description="CCHC-type" evidence="3">
    <location>
        <begin position="630"/>
        <end position="645"/>
    </location>
</feature>
<dbReference type="PANTHER" id="PTHR38940">
    <property type="entry name" value="PLUS3 DOMAIN-CONTAINING PROTEIN"/>
    <property type="match status" value="1"/>
</dbReference>
<dbReference type="Gene3D" id="4.10.60.10">
    <property type="entry name" value="Zinc finger, CCHC-type"/>
    <property type="match status" value="1"/>
</dbReference>
<evidence type="ECO:0008006" key="7">
    <source>
        <dbReference type="Google" id="ProtNLM"/>
    </source>
</evidence>
<evidence type="ECO:0000259" key="4">
    <source>
        <dbReference type="PROSITE" id="PS51360"/>
    </source>
</evidence>
<dbReference type="InterPro" id="IPR001878">
    <property type="entry name" value="Znf_CCHC"/>
</dbReference>
<protein>
    <recommendedName>
        <fullName evidence="7">CCHC-type domain-containing protein</fullName>
    </recommendedName>
</protein>
<dbReference type="SMART" id="SM00343">
    <property type="entry name" value="ZnF_C2HC"/>
    <property type="match status" value="3"/>
</dbReference>
<dbReference type="InterPro" id="IPR036128">
    <property type="entry name" value="Plus3-like_sf"/>
</dbReference>